<keyword evidence="6" id="KW-0285">Flavoprotein</keyword>
<dbReference type="InterPro" id="IPR017938">
    <property type="entry name" value="Riboflavin_synthase-like_b-brl"/>
</dbReference>
<name>A0ABD3NJK9_9STRA</name>
<keyword evidence="9" id="KW-0274">FAD</keyword>
<reference evidence="19 20" key="1">
    <citation type="submission" date="2024-10" db="EMBL/GenBank/DDBJ databases">
        <title>Updated reference genomes for cyclostephanoid diatoms.</title>
        <authorList>
            <person name="Roberts W.R."/>
            <person name="Alverson A.J."/>
        </authorList>
    </citation>
    <scope>NUCLEOTIDE SEQUENCE [LARGE SCALE GENOMIC DNA]</scope>
    <source>
        <strain evidence="19 20">AJA276-08</strain>
    </source>
</reference>
<feature type="domain" description="FAD-binding FR-type" evidence="18">
    <location>
        <begin position="777"/>
        <end position="1014"/>
    </location>
</feature>
<dbReference type="Gene3D" id="2.40.30.10">
    <property type="entry name" value="Translation factors"/>
    <property type="match status" value="1"/>
</dbReference>
<dbReference type="PIRSF" id="PIRSF000209">
    <property type="entry name" value="Bifunctional_P450_P450R"/>
    <property type="match status" value="1"/>
</dbReference>
<evidence type="ECO:0000256" key="15">
    <source>
        <dbReference type="ARBA" id="ARBA00049342"/>
    </source>
</evidence>
<dbReference type="InterPro" id="IPR001709">
    <property type="entry name" value="Flavoprot_Pyr_Nucl_cyt_Rdtase"/>
</dbReference>
<organism evidence="19 20">
    <name type="scientific">Stephanodiscus triporus</name>
    <dbReference type="NCBI Taxonomy" id="2934178"/>
    <lineage>
        <taxon>Eukaryota</taxon>
        <taxon>Sar</taxon>
        <taxon>Stramenopiles</taxon>
        <taxon>Ochrophyta</taxon>
        <taxon>Bacillariophyta</taxon>
        <taxon>Coscinodiscophyceae</taxon>
        <taxon>Thalassiosirophycidae</taxon>
        <taxon>Stephanodiscales</taxon>
        <taxon>Stephanodiscaceae</taxon>
        <taxon>Stephanodiscus</taxon>
    </lineage>
</organism>
<dbReference type="PROSITE" id="PS50902">
    <property type="entry name" value="FLAVODOXIN_LIKE"/>
    <property type="match status" value="1"/>
</dbReference>
<dbReference type="PROSITE" id="PS00086">
    <property type="entry name" value="CYTOCHROME_P450"/>
    <property type="match status" value="1"/>
</dbReference>
<evidence type="ECO:0000256" key="3">
    <source>
        <dbReference type="ARBA" id="ARBA00010018"/>
    </source>
</evidence>
<sequence>MASGTAQFPRFIVFVKDDTKSTKSIIQELLYEDQMNGRMMTCAQSGATYTKAIAFCKKAFGIDNPKILSSSNIEIRAGTVLTDQLYFCQDASKGPSSRTYFKPHKLVCPDERLLMGNFTLITRNAEEFCASENIEKIIAEYGSPLRITGPGGKELMLLVSDADQVAQICSDENVFQKKKPRDGTALGIVRGDNENPGLFLLGTEEQDWGIGRRILINAFSMKSMRIYLPIINERMRALSKAYEDFGSTYFDFPDLMTRMTYDSIGLAMMNVKFNSIEDVGTHHVHEFIKNMQINLGASNYLVAHPLRRAWAKNLKAQKEEAIKAMTRMGLDVIKRRRELLSKGEKPPFEDMLSLMMNASDPETGSKLSDEKMHPDVESKIEAEIATVFAGQDAEEDMDWAQVSKLTYIEQCLLETLRLYPTAPGFNRVVHGDTILGGFFVPDGTDITVPTNALHRDPCVWGEDASEFKPERFERETRQKREERFPHCFKPFGSGMRACIGMQFAMIESKVVVAKTLQRFKLREQPGYRLKMHQTLTVKPDKLFMKCFPRELSVVERAVPPIKTEEVASISLTAPVSKQSGADHSVPAVGNKIYIVFGSNMGSSKEFATELELKAYGQGFDTVLLSLDDALMSSGFSDAAAILCVTSTYNGFPPDNAKVFHEWLMSSVAILPHGTRYAIFGCGNKAWVTFQKFPRLVDARLAELGGIQLLPVGEADADGVFEEVFEEWVDPVLDALSHSLGSIPHVTTAGVVNIGGGKLTVEGGEIPDDNSATAVLHMGSFLAEVAANEEMQSPLSTRSTRHIDLILPNGASYAPGDHLAVYPHNPEDDVTHLATRLDLPLDKVIVIRSKPKRKTESLPFDRPLTVQTLLTEVLDLFKSPSRCGMTFLASICPCPPERAQLEELGRDVVKYKAVVGDSKMTLLEILDKFKSIPAFGVAELLLLLSPMKPRYYSISSSPKGPKGADVASITVAHLSCSMPSGRMHQGVSSTYLKGLKPGDRVHVSLKKANDAFHLPEDSTSPVIFVGAGTGLAPFMGFLQHRKHLLQSGHKLGPAVLVFGCRSEDEDFIYRADLEDYLKDGVISHLLVAFSREKGSTEKVYVQHMVQRNGPLIASNIASGGGTLYVCGDAKYMAPDVRDAVDKALEPYSIKVTTLVEQQRYVEDCWAA</sequence>
<dbReference type="InterPro" id="IPR001094">
    <property type="entry name" value="Flavdoxin-like"/>
</dbReference>
<dbReference type="SUPFAM" id="SSF63380">
    <property type="entry name" value="Riboflavin synthase domain-like"/>
    <property type="match status" value="1"/>
</dbReference>
<keyword evidence="12 16" id="KW-0408">Iron</keyword>
<evidence type="ECO:0000256" key="5">
    <source>
        <dbReference type="ARBA" id="ARBA00022617"/>
    </source>
</evidence>
<dbReference type="InterPro" id="IPR036396">
    <property type="entry name" value="Cyt_P450_sf"/>
</dbReference>
<evidence type="ECO:0000313" key="19">
    <source>
        <dbReference type="EMBL" id="KAL3776101.1"/>
    </source>
</evidence>
<comment type="cofactor">
    <cofactor evidence="16">
        <name>heme</name>
        <dbReference type="ChEBI" id="CHEBI:30413"/>
    </cofactor>
</comment>
<evidence type="ECO:0000256" key="1">
    <source>
        <dbReference type="ARBA" id="ARBA00001917"/>
    </source>
</evidence>
<keyword evidence="13" id="KW-0503">Monooxygenase</keyword>
<evidence type="ECO:0000256" key="7">
    <source>
        <dbReference type="ARBA" id="ARBA00022643"/>
    </source>
</evidence>
<evidence type="ECO:0000259" key="17">
    <source>
        <dbReference type="PROSITE" id="PS50902"/>
    </source>
</evidence>
<dbReference type="Pfam" id="PF00175">
    <property type="entry name" value="NAD_binding_1"/>
    <property type="match status" value="1"/>
</dbReference>
<comment type="cofactor">
    <cofactor evidence="1">
        <name>FMN</name>
        <dbReference type="ChEBI" id="CHEBI:58210"/>
    </cofactor>
</comment>
<dbReference type="EC" id="1.6.2.4" evidence="14"/>
<keyword evidence="11" id="KW-0560">Oxidoreductase</keyword>
<comment type="caution">
    <text evidence="19">The sequence shown here is derived from an EMBL/GenBank/DDBJ whole genome shotgun (WGS) entry which is preliminary data.</text>
</comment>
<keyword evidence="20" id="KW-1185">Reference proteome</keyword>
<feature type="domain" description="Flavodoxin-like" evidence="17">
    <location>
        <begin position="592"/>
        <end position="732"/>
    </location>
</feature>
<evidence type="ECO:0000256" key="10">
    <source>
        <dbReference type="ARBA" id="ARBA00022857"/>
    </source>
</evidence>
<comment type="cofactor">
    <cofactor evidence="2">
        <name>FAD</name>
        <dbReference type="ChEBI" id="CHEBI:57692"/>
    </cofactor>
</comment>
<dbReference type="SUPFAM" id="SSF52343">
    <property type="entry name" value="Ferredoxin reductase-like, C-terminal NADP-linked domain"/>
    <property type="match status" value="1"/>
</dbReference>
<proteinExistence type="inferred from homology"/>
<dbReference type="GO" id="GO:0003958">
    <property type="term" value="F:NADPH-hemoprotein reductase activity"/>
    <property type="evidence" value="ECO:0007669"/>
    <property type="project" value="UniProtKB-EC"/>
</dbReference>
<dbReference type="InterPro" id="IPR039261">
    <property type="entry name" value="FNR_nucleotide-bd"/>
</dbReference>
<dbReference type="PANTHER" id="PTHR19384:SF17">
    <property type="entry name" value="NADPH--CYTOCHROME P450 REDUCTASE"/>
    <property type="match status" value="1"/>
</dbReference>
<evidence type="ECO:0000256" key="4">
    <source>
        <dbReference type="ARBA" id="ARBA00022448"/>
    </source>
</evidence>
<dbReference type="GO" id="GO:0004497">
    <property type="term" value="F:monooxygenase activity"/>
    <property type="evidence" value="ECO:0007669"/>
    <property type="project" value="UniProtKB-KW"/>
</dbReference>
<evidence type="ECO:0000256" key="16">
    <source>
        <dbReference type="PIRSR" id="PIRSR000209-1"/>
    </source>
</evidence>
<comment type="similarity">
    <text evidence="3">In the N-terminal section; belongs to the cytochrome P450 family.</text>
</comment>
<dbReference type="Gene3D" id="3.40.50.360">
    <property type="match status" value="1"/>
</dbReference>
<dbReference type="Gene3D" id="3.40.50.80">
    <property type="entry name" value="Nucleotide-binding domain of ferredoxin-NADP reductase (FNR) module"/>
    <property type="match status" value="1"/>
</dbReference>
<dbReference type="InterPro" id="IPR023173">
    <property type="entry name" value="NADPH_Cyt_P450_Rdtase_alpha"/>
</dbReference>
<dbReference type="InterPro" id="IPR017972">
    <property type="entry name" value="Cyt_P450_CS"/>
</dbReference>
<dbReference type="Pfam" id="PF00258">
    <property type="entry name" value="Flavodoxin_1"/>
    <property type="match status" value="1"/>
</dbReference>
<evidence type="ECO:0000256" key="6">
    <source>
        <dbReference type="ARBA" id="ARBA00022630"/>
    </source>
</evidence>
<dbReference type="InterPro" id="IPR023206">
    <property type="entry name" value="Bifunctional_P450_P450_red"/>
</dbReference>
<dbReference type="Proteomes" id="UP001530315">
    <property type="component" value="Unassembled WGS sequence"/>
</dbReference>
<dbReference type="Pfam" id="PF00067">
    <property type="entry name" value="p450"/>
    <property type="match status" value="2"/>
</dbReference>
<dbReference type="GO" id="GO:0046872">
    <property type="term" value="F:metal ion binding"/>
    <property type="evidence" value="ECO:0007669"/>
    <property type="project" value="UniProtKB-KW"/>
</dbReference>
<dbReference type="PRINTS" id="PR00371">
    <property type="entry name" value="FPNCR"/>
</dbReference>
<gene>
    <name evidence="19" type="ORF">ACHAW5_002753</name>
</gene>
<dbReference type="InterPro" id="IPR001128">
    <property type="entry name" value="Cyt_P450"/>
</dbReference>
<dbReference type="InterPro" id="IPR008254">
    <property type="entry name" value="Flavodoxin/NO_synth"/>
</dbReference>
<dbReference type="Gene3D" id="1.10.630.10">
    <property type="entry name" value="Cytochrome P450"/>
    <property type="match status" value="2"/>
</dbReference>
<keyword evidence="5 16" id="KW-0349">Heme</keyword>
<feature type="binding site" description="axial binding residue" evidence="16">
    <location>
        <position position="498"/>
    </location>
    <ligand>
        <name>heme</name>
        <dbReference type="ChEBI" id="CHEBI:30413"/>
    </ligand>
    <ligandPart>
        <name>Fe</name>
        <dbReference type="ChEBI" id="CHEBI:18248"/>
    </ligandPart>
</feature>
<dbReference type="PRINTS" id="PR00369">
    <property type="entry name" value="FLAVODOXIN"/>
</dbReference>
<evidence type="ECO:0000256" key="12">
    <source>
        <dbReference type="ARBA" id="ARBA00023004"/>
    </source>
</evidence>
<evidence type="ECO:0000313" key="20">
    <source>
        <dbReference type="Proteomes" id="UP001530315"/>
    </source>
</evidence>
<keyword evidence="10" id="KW-0521">NADP</keyword>
<accession>A0ABD3NJK9</accession>
<evidence type="ECO:0000256" key="13">
    <source>
        <dbReference type="ARBA" id="ARBA00023033"/>
    </source>
</evidence>
<comment type="catalytic activity">
    <reaction evidence="15">
        <text>2 oxidized [cytochrome P450] + NADPH = 2 reduced [cytochrome P450] + NADP(+) + H(+)</text>
        <dbReference type="Rhea" id="RHEA:24040"/>
        <dbReference type="Rhea" id="RHEA-COMP:14627"/>
        <dbReference type="Rhea" id="RHEA-COMP:14628"/>
        <dbReference type="ChEBI" id="CHEBI:15378"/>
        <dbReference type="ChEBI" id="CHEBI:55376"/>
        <dbReference type="ChEBI" id="CHEBI:57783"/>
        <dbReference type="ChEBI" id="CHEBI:58349"/>
        <dbReference type="ChEBI" id="CHEBI:60344"/>
        <dbReference type="EC" id="1.6.2.4"/>
    </reaction>
</comment>
<dbReference type="EMBL" id="JALLAZ020001371">
    <property type="protein sequence ID" value="KAL3776101.1"/>
    <property type="molecule type" value="Genomic_DNA"/>
</dbReference>
<evidence type="ECO:0000256" key="2">
    <source>
        <dbReference type="ARBA" id="ARBA00001974"/>
    </source>
</evidence>
<dbReference type="AlphaFoldDB" id="A0ABD3NJK9"/>
<evidence type="ECO:0000259" key="18">
    <source>
        <dbReference type="PROSITE" id="PS51384"/>
    </source>
</evidence>
<dbReference type="SUPFAM" id="SSF52218">
    <property type="entry name" value="Flavoproteins"/>
    <property type="match status" value="1"/>
</dbReference>
<evidence type="ECO:0000256" key="8">
    <source>
        <dbReference type="ARBA" id="ARBA00022723"/>
    </source>
</evidence>
<evidence type="ECO:0000256" key="9">
    <source>
        <dbReference type="ARBA" id="ARBA00022827"/>
    </source>
</evidence>
<keyword evidence="8 16" id="KW-0479">Metal-binding</keyword>
<dbReference type="InterPro" id="IPR029039">
    <property type="entry name" value="Flavoprotein-like_sf"/>
</dbReference>
<dbReference type="SUPFAM" id="SSF48264">
    <property type="entry name" value="Cytochrome P450"/>
    <property type="match status" value="1"/>
</dbReference>
<dbReference type="InterPro" id="IPR017927">
    <property type="entry name" value="FAD-bd_FR_type"/>
</dbReference>
<evidence type="ECO:0000256" key="14">
    <source>
        <dbReference type="ARBA" id="ARBA00023797"/>
    </source>
</evidence>
<dbReference type="PANTHER" id="PTHR19384">
    <property type="entry name" value="NITRIC OXIDE SYNTHASE-RELATED"/>
    <property type="match status" value="1"/>
</dbReference>
<keyword evidence="7" id="KW-0288">FMN</keyword>
<evidence type="ECO:0000256" key="11">
    <source>
        <dbReference type="ARBA" id="ARBA00023002"/>
    </source>
</evidence>
<dbReference type="InterPro" id="IPR003097">
    <property type="entry name" value="CysJ-like_FAD-binding"/>
</dbReference>
<dbReference type="Gene3D" id="1.20.990.10">
    <property type="entry name" value="NADPH-cytochrome p450 Reductase, Chain A, domain 3"/>
    <property type="match status" value="1"/>
</dbReference>
<dbReference type="InterPro" id="IPR001433">
    <property type="entry name" value="OxRdtase_FAD/NAD-bd"/>
</dbReference>
<protein>
    <recommendedName>
        <fullName evidence="14">NADPH--hemoprotein reductase</fullName>
        <ecNumber evidence="14">1.6.2.4</ecNumber>
    </recommendedName>
</protein>
<dbReference type="Pfam" id="PF00667">
    <property type="entry name" value="FAD_binding_1"/>
    <property type="match status" value="1"/>
</dbReference>
<keyword evidence="4" id="KW-0813">Transport</keyword>
<dbReference type="PROSITE" id="PS51384">
    <property type="entry name" value="FAD_FR"/>
    <property type="match status" value="1"/>
</dbReference>